<feature type="compositionally biased region" description="Basic and acidic residues" evidence="1">
    <location>
        <begin position="668"/>
        <end position="686"/>
    </location>
</feature>
<reference evidence="4 5" key="1">
    <citation type="journal article" date="2022" name="bioRxiv">
        <title>Genomics of Preaxostyla Flagellates Illuminates Evolutionary Transitions and the Path Towards Mitochondrial Loss.</title>
        <authorList>
            <person name="Novak L.V.F."/>
            <person name="Treitli S.C."/>
            <person name="Pyrih J."/>
            <person name="Halakuc P."/>
            <person name="Pipaliya S.V."/>
            <person name="Vacek V."/>
            <person name="Brzon O."/>
            <person name="Soukal P."/>
            <person name="Eme L."/>
            <person name="Dacks J.B."/>
            <person name="Karnkowska A."/>
            <person name="Elias M."/>
            <person name="Hampl V."/>
        </authorList>
    </citation>
    <scope>NUCLEOTIDE SEQUENCE [LARGE SCALE GENOMIC DNA]</scope>
    <source>
        <strain evidence="4">NAU3</strain>
        <tissue evidence="4">Gut</tissue>
    </source>
</reference>
<feature type="region of interest" description="Disordered" evidence="1">
    <location>
        <begin position="761"/>
        <end position="784"/>
    </location>
</feature>
<dbReference type="InterPro" id="IPR011009">
    <property type="entry name" value="Kinase-like_dom_sf"/>
</dbReference>
<dbReference type="Gene3D" id="1.10.510.10">
    <property type="entry name" value="Transferase(Phosphotransferase) domain 1"/>
    <property type="match status" value="1"/>
</dbReference>
<protein>
    <recommendedName>
        <fullName evidence="3">Protein kinase domain-containing protein</fullName>
    </recommendedName>
</protein>
<feature type="region of interest" description="Disordered" evidence="1">
    <location>
        <begin position="639"/>
        <end position="686"/>
    </location>
</feature>
<dbReference type="PROSITE" id="PS50011">
    <property type="entry name" value="PROTEIN_KINASE_DOM"/>
    <property type="match status" value="1"/>
</dbReference>
<dbReference type="Proteomes" id="UP001281761">
    <property type="component" value="Unassembled WGS sequence"/>
</dbReference>
<dbReference type="PANTHER" id="PTHR23257:SF963">
    <property type="entry name" value="AT08303P"/>
    <property type="match status" value="1"/>
</dbReference>
<dbReference type="Pfam" id="PF07714">
    <property type="entry name" value="PK_Tyr_Ser-Thr"/>
    <property type="match status" value="1"/>
</dbReference>
<accession>A0ABQ9XKR4</accession>
<keyword evidence="2" id="KW-0472">Membrane</keyword>
<gene>
    <name evidence="4" type="ORF">BLNAU_13288</name>
</gene>
<evidence type="ECO:0000256" key="2">
    <source>
        <dbReference type="SAM" id="Phobius"/>
    </source>
</evidence>
<comment type="caution">
    <text evidence="4">The sequence shown here is derived from an EMBL/GenBank/DDBJ whole genome shotgun (WGS) entry which is preliminary data.</text>
</comment>
<keyword evidence="2" id="KW-1133">Transmembrane helix</keyword>
<keyword evidence="2" id="KW-0812">Transmembrane</keyword>
<feature type="domain" description="Protein kinase" evidence="3">
    <location>
        <begin position="421"/>
        <end position="766"/>
    </location>
</feature>
<dbReference type="EMBL" id="JARBJD010000113">
    <property type="protein sequence ID" value="KAK2951795.1"/>
    <property type="molecule type" value="Genomic_DNA"/>
</dbReference>
<keyword evidence="5" id="KW-1185">Reference proteome</keyword>
<dbReference type="SUPFAM" id="SSF56112">
    <property type="entry name" value="Protein kinase-like (PK-like)"/>
    <property type="match status" value="1"/>
</dbReference>
<evidence type="ECO:0000256" key="1">
    <source>
        <dbReference type="SAM" id="MobiDB-lite"/>
    </source>
</evidence>
<dbReference type="InterPro" id="IPR001245">
    <property type="entry name" value="Ser-Thr/Tyr_kinase_cat_dom"/>
</dbReference>
<name>A0ABQ9XKR4_9EUKA</name>
<dbReference type="PANTHER" id="PTHR23257">
    <property type="entry name" value="SERINE-THREONINE PROTEIN KINASE"/>
    <property type="match status" value="1"/>
</dbReference>
<feature type="compositionally biased region" description="Polar residues" evidence="1">
    <location>
        <begin position="650"/>
        <end position="667"/>
    </location>
</feature>
<evidence type="ECO:0000313" key="5">
    <source>
        <dbReference type="Proteomes" id="UP001281761"/>
    </source>
</evidence>
<evidence type="ECO:0000313" key="4">
    <source>
        <dbReference type="EMBL" id="KAK2951795.1"/>
    </source>
</evidence>
<dbReference type="InterPro" id="IPR050167">
    <property type="entry name" value="Ser_Thr_protein_kinase"/>
</dbReference>
<dbReference type="InterPro" id="IPR000719">
    <property type="entry name" value="Prot_kinase_dom"/>
</dbReference>
<proteinExistence type="predicted"/>
<organism evidence="4 5">
    <name type="scientific">Blattamonas nauphoetae</name>
    <dbReference type="NCBI Taxonomy" id="2049346"/>
    <lineage>
        <taxon>Eukaryota</taxon>
        <taxon>Metamonada</taxon>
        <taxon>Preaxostyla</taxon>
        <taxon>Oxymonadida</taxon>
        <taxon>Blattamonas</taxon>
    </lineage>
</organism>
<sequence>MSILGCDIQITSALTFPLIACEAGTLVISDSSFSSTSLNSFDHPLVLSKMSASFASNSAQSEMIIEMSGVEFKNLKMLDEEAVVELNDADHIKLSQIEFENVKRSSDSDAVRIVVSGRDLWKTIEPVPNSGFPQRGTPEIDTLYQSLDRNEEGTRFHTPTLLVYLANYRAPTIHVQSNGRDVSSCGDAILSCFSLEEADGHLEEGFPSVISVHDSAQLTSQLDIFEDQTKISAKGSACLVEVGADGSLINHKTGSVDHKLELVSVSFVLSSGRSKALLQSTSGTLIVTDCSFSWSSELESELALIVGGHMKLIGVNMTRVESSLPLFRFVGDESTQPSGSIENCHFSSSSASLTHSTNEDQNGDDNDDSDICWWNSSLISQKTSGTPSSIPFGMDRLEFVDETNLSISISKSELSQLDSKLGWIGLIGFGVDGETNAFTFKVDAKQARAELMKKTLPWLIPLIVVVVAALLVIMILVVLCRRRRHRLAQKEPKGDEMTDETVPVEEEKMEVVESTHDGLRSQNIESSNRNAMNIKNDTAAVEENSAEVVPSEMKLVEAILCQGKIEMTVVREVDTLYNALHVREHKRSIVKRVIERQIASGMAKIGEQTSTATILTKLSSHWVMFDSHGNACLKLREPTPSIAQPKPFNAQPSQRSGSGNGENSTAQESERWKAPEIVKGEEEKGTKQEINPLKAAVFSLGLVLWEIETGSVPFAELDAVNAQRQLGTGTLPKMSGIGSEMRELIEQCLCLNPDDSPTLSAVSSTLNSIAEEDQSPVEPQASQS</sequence>
<feature type="transmembrane region" description="Helical" evidence="2">
    <location>
        <begin position="458"/>
        <end position="480"/>
    </location>
</feature>
<evidence type="ECO:0000259" key="3">
    <source>
        <dbReference type="PROSITE" id="PS50011"/>
    </source>
</evidence>